<gene>
    <name evidence="1" type="ORF">JD82_01840</name>
</gene>
<dbReference type="OrthoDB" id="7067492at2"/>
<proteinExistence type="predicted"/>
<organism evidence="1 2">
    <name type="scientific">Prauserella rugosa</name>
    <dbReference type="NCBI Taxonomy" id="43354"/>
    <lineage>
        <taxon>Bacteria</taxon>
        <taxon>Bacillati</taxon>
        <taxon>Actinomycetota</taxon>
        <taxon>Actinomycetes</taxon>
        <taxon>Pseudonocardiales</taxon>
        <taxon>Pseudonocardiaceae</taxon>
        <taxon>Prauserella</taxon>
    </lineage>
</organism>
<evidence type="ECO:0000313" key="1">
    <source>
        <dbReference type="EMBL" id="TWH20000.1"/>
    </source>
</evidence>
<keyword evidence="2" id="KW-1185">Reference proteome</keyword>
<dbReference type="RefSeq" id="WP_030530876.1">
    <property type="nucleotide sequence ID" value="NZ_JOIJ01000003.1"/>
</dbReference>
<accession>A0A660C8R6</accession>
<evidence type="ECO:0008006" key="3">
    <source>
        <dbReference type="Google" id="ProtNLM"/>
    </source>
</evidence>
<comment type="caution">
    <text evidence="1">The sequence shown here is derived from an EMBL/GenBank/DDBJ whole genome shotgun (WGS) entry which is preliminary data.</text>
</comment>
<dbReference type="AlphaFoldDB" id="A0A660C8R6"/>
<sequence length="186" mass="20641">MLHNLHARVLPVAEAEVGTLLQGLSGTRDHLWPRDAWPPMAFDRPLEVGASGGHGPVRYRVEAVTPGRCVRFRFTRPRGFDGFHEFSTVPLRHADTASGSGPGVPAGDRPMTELRHLLVIRPRGAARLTVRLFWMPLHDALLEDCLDRAERQLTGGVARPARWSPYVRMLRRVAAALAPKVGARVR</sequence>
<dbReference type="EMBL" id="VLJV01000001">
    <property type="protein sequence ID" value="TWH20000.1"/>
    <property type="molecule type" value="Genomic_DNA"/>
</dbReference>
<name>A0A660C8R6_9PSEU</name>
<evidence type="ECO:0000313" key="2">
    <source>
        <dbReference type="Proteomes" id="UP000317303"/>
    </source>
</evidence>
<reference evidence="1 2" key="1">
    <citation type="submission" date="2019-07" db="EMBL/GenBank/DDBJ databases">
        <title>R&amp;d 2014.</title>
        <authorList>
            <person name="Klenk H.-P."/>
        </authorList>
    </citation>
    <scope>NUCLEOTIDE SEQUENCE [LARGE SCALE GENOMIC DNA]</scope>
    <source>
        <strain evidence="1 2">DSM 43194</strain>
    </source>
</reference>
<dbReference type="Proteomes" id="UP000317303">
    <property type="component" value="Unassembled WGS sequence"/>
</dbReference>
<protein>
    <recommendedName>
        <fullName evidence="3">Polyketide cyclase/dehydrase/lipid transport protein</fullName>
    </recommendedName>
</protein>